<feature type="signal peptide" evidence="1">
    <location>
        <begin position="1"/>
        <end position="22"/>
    </location>
</feature>
<dbReference type="InterPro" id="IPR009030">
    <property type="entry name" value="Growth_fac_rcpt_cys_sf"/>
</dbReference>
<accession>A0A0V0R8X7</accession>
<dbReference type="EMBL" id="LDAU01000018">
    <property type="protein sequence ID" value="KRX10832.1"/>
    <property type="molecule type" value="Genomic_DNA"/>
</dbReference>
<comment type="caution">
    <text evidence="2">The sequence shown here is derived from an EMBL/GenBank/DDBJ whole genome shotgun (WGS) entry which is preliminary data.</text>
</comment>
<evidence type="ECO:0000313" key="2">
    <source>
        <dbReference type="EMBL" id="KRX10832.1"/>
    </source>
</evidence>
<proteinExistence type="predicted"/>
<dbReference type="AlphaFoldDB" id="A0A0V0R8X7"/>
<protein>
    <submittedName>
        <fullName evidence="2">Insulin-like growth factor binding protein, N-terminal</fullName>
    </submittedName>
</protein>
<sequence length="552" mass="64264">MKIKKLLLLTLYFFFLYCELYQEDLNLCQNLNVVQDTSNTPFFQTQEPPKQFKSIQLGKNLFVKVFHLNDSTNTPYLVFQFVDGNGNWIYNKIVKQSDSSYRSKGVAITKTNLYGEIFFSYLVSQEQFRVFYGYINQKSVSRNCFFEKLVYNNIDIQGRISLSTGENIIYFVVVQSSYILVNIVDLSFYNQCKFKEQKFIFNELNIGYFNSKIISMLAFQDQTGILFALDSSNQYRIQYYFDSNGRLLGNQVFNEGFLVDTQNVNIDYVFLQMEQKSDIYTILVGNQNQTAAEDKYFFIYTYGYNGTLICSQKFESFDNIRFNYIMFGYITENMIWVKAEDQQNYSLLFYMNPRNCSYVIESGESTVSVVSSKGNVNTVDAKFYSLVNKEGKFSIAALGNTFTTSPQNQYSDFICQKAQLCMNECQSCTTINKCDVCVISDPIRETNQCYCPENYYNVKGYGQCCPQICVYCQKYYSCDNCSQSKIQKEDYDYLKHCSCPLNYFGCLEQNQLDPSICNKYENKVALLDICISQSEMKQFKEIYTDLQIAQVN</sequence>
<name>A0A0V0R8X7_PSEPJ</name>
<keyword evidence="1" id="KW-0732">Signal</keyword>
<gene>
    <name evidence="2" type="ORF">PPERSA_12183</name>
</gene>
<dbReference type="Proteomes" id="UP000054937">
    <property type="component" value="Unassembled WGS sequence"/>
</dbReference>
<organism evidence="2 3">
    <name type="scientific">Pseudocohnilembus persalinus</name>
    <name type="common">Ciliate</name>
    <dbReference type="NCBI Taxonomy" id="266149"/>
    <lineage>
        <taxon>Eukaryota</taxon>
        <taxon>Sar</taxon>
        <taxon>Alveolata</taxon>
        <taxon>Ciliophora</taxon>
        <taxon>Intramacronucleata</taxon>
        <taxon>Oligohymenophorea</taxon>
        <taxon>Scuticociliatia</taxon>
        <taxon>Philasterida</taxon>
        <taxon>Pseudocohnilembidae</taxon>
        <taxon>Pseudocohnilembus</taxon>
    </lineage>
</organism>
<evidence type="ECO:0000313" key="3">
    <source>
        <dbReference type="Proteomes" id="UP000054937"/>
    </source>
</evidence>
<dbReference type="SUPFAM" id="SSF57184">
    <property type="entry name" value="Growth factor receptor domain"/>
    <property type="match status" value="1"/>
</dbReference>
<keyword evidence="3" id="KW-1185">Reference proteome</keyword>
<evidence type="ECO:0000256" key="1">
    <source>
        <dbReference type="SAM" id="SignalP"/>
    </source>
</evidence>
<dbReference type="InParanoid" id="A0A0V0R8X7"/>
<feature type="chain" id="PRO_5006867715" evidence="1">
    <location>
        <begin position="23"/>
        <end position="552"/>
    </location>
</feature>
<reference evidence="2 3" key="1">
    <citation type="journal article" date="2015" name="Sci. Rep.">
        <title>Genome of the facultative scuticociliatosis pathogen Pseudocohnilembus persalinus provides insight into its virulence through horizontal gene transfer.</title>
        <authorList>
            <person name="Xiong J."/>
            <person name="Wang G."/>
            <person name="Cheng J."/>
            <person name="Tian M."/>
            <person name="Pan X."/>
            <person name="Warren A."/>
            <person name="Jiang C."/>
            <person name="Yuan D."/>
            <person name="Miao W."/>
        </authorList>
    </citation>
    <scope>NUCLEOTIDE SEQUENCE [LARGE SCALE GENOMIC DNA]</scope>
    <source>
        <strain evidence="2">36N120E</strain>
    </source>
</reference>